<dbReference type="Proteomes" id="UP000033772">
    <property type="component" value="Unassembled WGS sequence"/>
</dbReference>
<organism evidence="3 4">
    <name type="scientific">Nocardioides luteus</name>
    <dbReference type="NCBI Taxonomy" id="1844"/>
    <lineage>
        <taxon>Bacteria</taxon>
        <taxon>Bacillati</taxon>
        <taxon>Actinomycetota</taxon>
        <taxon>Actinomycetes</taxon>
        <taxon>Propionibacteriales</taxon>
        <taxon>Nocardioidaceae</taxon>
        <taxon>Nocardioides</taxon>
    </lineage>
</organism>
<gene>
    <name evidence="3" type="ORF">UG56_017815</name>
</gene>
<dbReference type="InterPro" id="IPR025751">
    <property type="entry name" value="RsbRD_N_dom"/>
</dbReference>
<dbReference type="Pfam" id="PF13556">
    <property type="entry name" value="HTH_30"/>
    <property type="match status" value="1"/>
</dbReference>
<name>A0A1J4N510_9ACTN</name>
<dbReference type="Pfam" id="PF14361">
    <property type="entry name" value="RsbRD_N"/>
    <property type="match status" value="1"/>
</dbReference>
<dbReference type="PANTHER" id="PTHR33744">
    <property type="entry name" value="CARBOHYDRATE DIACID REGULATOR"/>
    <property type="match status" value="1"/>
</dbReference>
<comment type="caution">
    <text evidence="3">The sequence shown here is derived from an EMBL/GenBank/DDBJ whole genome shotgun (WGS) entry which is preliminary data.</text>
</comment>
<accession>A0A1J4N510</accession>
<dbReference type="EMBL" id="JZDQ02000025">
    <property type="protein sequence ID" value="OIJ25489.1"/>
    <property type="molecule type" value="Genomic_DNA"/>
</dbReference>
<dbReference type="InterPro" id="IPR051448">
    <property type="entry name" value="CdaR-like_regulators"/>
</dbReference>
<evidence type="ECO:0000259" key="2">
    <source>
        <dbReference type="Pfam" id="PF14361"/>
    </source>
</evidence>
<evidence type="ECO:0008006" key="5">
    <source>
        <dbReference type="Google" id="ProtNLM"/>
    </source>
</evidence>
<dbReference type="STRING" id="1844.UG56_017815"/>
<protein>
    <recommendedName>
        <fullName evidence="5">PucR C-terminal helix-turn-helix domain-containing protein</fullName>
    </recommendedName>
</protein>
<evidence type="ECO:0000313" key="3">
    <source>
        <dbReference type="EMBL" id="OIJ25489.1"/>
    </source>
</evidence>
<dbReference type="Gene3D" id="1.10.10.2840">
    <property type="entry name" value="PucR C-terminal helix-turn-helix domain"/>
    <property type="match status" value="1"/>
</dbReference>
<dbReference type="InterPro" id="IPR042070">
    <property type="entry name" value="PucR_C-HTH_sf"/>
</dbReference>
<evidence type="ECO:0000259" key="1">
    <source>
        <dbReference type="Pfam" id="PF13556"/>
    </source>
</evidence>
<sequence length="400" mass="42416">MTQILSTRIPDLTDEVLGVLTAELPVYARLPADLLNGDVRRVVARAIRLFVTALDTEGRPDDAALADLAESAARRAEEGVPFEMVVAAYHRGARVCADTALAGAGPEDVEAVRAVLRTTMSFLEHVAVAVASGYAQHSRTALAEQAASRTLLVNTLVEGGDIHEAAGRAGVPLPASYLVATLAAGAHPDESDPDTDPLVAARWKLRRIHEELSRHYSEAVLWIPATDGGQALIPLPTAAEESSSAGIARLERILADVRRAAGAELHVGVTVATPSGVPEAARLSREVLEVALLMGRPPGLYRLADVVLEHQLSRAGAGRDLLATMLDPLDGHEGLGETLQVFLASGLNRRRTASTLHVHPNTVDNRIRRVSELTGLDATRAADLPLLHAALTARRTASNL</sequence>
<feature type="domain" description="PucR C-terminal helix-turn-helix" evidence="1">
    <location>
        <begin position="336"/>
        <end position="393"/>
    </location>
</feature>
<feature type="domain" description="RsbT co-antagonist protein RsbRD N-terminal" evidence="2">
    <location>
        <begin position="10"/>
        <end position="149"/>
    </location>
</feature>
<proteinExistence type="predicted"/>
<reference evidence="3" key="1">
    <citation type="submission" date="2016-10" db="EMBL/GenBank/DDBJ databases">
        <title>Draft Genome Sequence of Nocardioides luteus Strain BAFB, an Alkane-Degrading Bacterium Isolated from JP-7 Polluted Soil.</title>
        <authorList>
            <person name="Brown L."/>
            <person name="Ruiz O.N."/>
            <person name="Gunasekera T."/>
        </authorList>
    </citation>
    <scope>NUCLEOTIDE SEQUENCE [LARGE SCALE GENOMIC DNA]</scope>
    <source>
        <strain evidence="3">BAFB</strain>
    </source>
</reference>
<dbReference type="PANTHER" id="PTHR33744:SF1">
    <property type="entry name" value="DNA-BINDING TRANSCRIPTIONAL ACTIVATOR ADER"/>
    <property type="match status" value="1"/>
</dbReference>
<dbReference type="AlphaFoldDB" id="A0A1J4N510"/>
<keyword evidence="4" id="KW-1185">Reference proteome</keyword>
<dbReference type="InterPro" id="IPR025736">
    <property type="entry name" value="PucR_C-HTH_dom"/>
</dbReference>
<evidence type="ECO:0000313" key="4">
    <source>
        <dbReference type="Proteomes" id="UP000033772"/>
    </source>
</evidence>